<evidence type="ECO:0000259" key="1">
    <source>
        <dbReference type="Pfam" id="PF01719"/>
    </source>
</evidence>
<keyword evidence="3" id="KW-1185">Reference proteome</keyword>
<sequence length="440" mass="51004">MIMNNKSLKMTDRSEPELINAEEGKKYRQFMFVQQLQYLGYDLDGLNKRLSAIKPLEYAYIVHDKDVKDDGSLVDVHLHLALRFQNPVSLKQLAKSLNVEPQYIDQWRGSANNMYSYLVHRTNAAAERYQYGLEEVMASFNFVKRMDQIEQGIQQRTGKKDGAMLNEVLDDLLDGNLTLIEAFNVLPGRITGKHRAKLQAAYQTRMELNAQQWYANKKKTGNPVQVLWFYGLAGAGKTRYAKDYLAKLDDGDVFVTGSNRDPFQNYTKTFAHKVILDDIRPRGSFSYEELLRMFDPWETEVSVGSRYADKNLQVDVYIITTPLAPNIFVEDLQVFEIDDNFDQLLRRLTAVLYFDDDFIYPALPFKGYDGHYHYDLDKENRVVNKWSGGKRNINHTQNLIQSSREQTTQFFTKAMVENNDESVSKIIKQSKEENHEGNDK</sequence>
<dbReference type="EMBL" id="JAAMFI010000001">
    <property type="protein sequence ID" value="MBS9334831.1"/>
    <property type="molecule type" value="Genomic_DNA"/>
</dbReference>
<dbReference type="RefSeq" id="WP_213819431.1">
    <property type="nucleotide sequence ID" value="NZ_JAAMFI010000001.1"/>
</dbReference>
<dbReference type="Gene3D" id="3.40.1310.30">
    <property type="match status" value="1"/>
</dbReference>
<gene>
    <name evidence="2" type="ORF">G6R27_02110</name>
</gene>
<evidence type="ECO:0000313" key="2">
    <source>
        <dbReference type="EMBL" id="MBS9334831.1"/>
    </source>
</evidence>
<organism evidence="2 3">
    <name type="scientific">Fructobacillus papyriferae</name>
    <dbReference type="NCBI Taxonomy" id="2713171"/>
    <lineage>
        <taxon>Bacteria</taxon>
        <taxon>Bacillati</taxon>
        <taxon>Bacillota</taxon>
        <taxon>Bacilli</taxon>
        <taxon>Lactobacillales</taxon>
        <taxon>Lactobacillaceae</taxon>
        <taxon>Fructobacillus</taxon>
    </lineage>
</organism>
<dbReference type="Proteomes" id="UP001519418">
    <property type="component" value="Unassembled WGS sequence"/>
</dbReference>
<feature type="domain" description="Plasmid replication protein origin binding" evidence="1">
    <location>
        <begin position="25"/>
        <end position="142"/>
    </location>
</feature>
<reference evidence="2 3" key="1">
    <citation type="submission" date="2020-02" db="EMBL/GenBank/DDBJ databases">
        <title>Fructobacillus sp. isolated from paper mulberry of Taiwan.</title>
        <authorList>
            <person name="Lin S.-T."/>
        </authorList>
    </citation>
    <scope>NUCLEOTIDE SEQUENCE [LARGE SCALE GENOMIC DNA]</scope>
    <source>
        <strain evidence="2 3">M1-10</strain>
    </source>
</reference>
<dbReference type="InterPro" id="IPR002631">
    <property type="entry name" value="Plasmid_rep_OBD"/>
</dbReference>
<protein>
    <recommendedName>
        <fullName evidence="1">Plasmid replication protein origin binding domain-containing protein</fullName>
    </recommendedName>
</protein>
<accession>A0ABS5QR05</accession>
<proteinExistence type="predicted"/>
<comment type="caution">
    <text evidence="2">The sequence shown here is derived from an EMBL/GenBank/DDBJ whole genome shotgun (WGS) entry which is preliminary data.</text>
</comment>
<name>A0ABS5QR05_9LACO</name>
<evidence type="ECO:0000313" key="3">
    <source>
        <dbReference type="Proteomes" id="UP001519418"/>
    </source>
</evidence>
<dbReference type="Pfam" id="PF01719">
    <property type="entry name" value="Rep_OBD"/>
    <property type="match status" value="1"/>
</dbReference>